<dbReference type="PANTHER" id="PTHR42759">
    <property type="entry name" value="MOXR FAMILY PROTEIN"/>
    <property type="match status" value="1"/>
</dbReference>
<sequence length="338" mass="37805">MTRVASPEVDQDVFREKVKDVHSGYEDLKREIGKVVIGQHKVIDLMIISMFTSSHSLLMGVPGLAKTLLVHSLADSTSLSFTRVQFTPDMMPSDLIGTEILQEDRSTGQRAFRFVKGPLFTNMLLADEINRTTPKTQAALLQSMQERQVSAAGTTYQLDPPFLVFATQNPIEQEGTYPLPEAQLDRFLFRIDVDYPQHDEEIQMVMNTTSRAEATIEPVYTIDRLLAHQALVRRIPASETVVRYAVALVRATRPNGEGANKFAEENIRWGAGPRASQSLILAGKARALLQGRFAVEKEDIDALAEPILVHRIMPTFKAEAEGVTARNLIEKCREMTRV</sequence>
<dbReference type="AlphaFoldDB" id="A0A8J7U6S5"/>
<evidence type="ECO:0000313" key="4">
    <source>
        <dbReference type="Proteomes" id="UP000664417"/>
    </source>
</evidence>
<name>A0A8J7U6S5_9BACT</name>
<dbReference type="GO" id="GO:0016887">
    <property type="term" value="F:ATP hydrolysis activity"/>
    <property type="evidence" value="ECO:0007669"/>
    <property type="project" value="InterPro"/>
</dbReference>
<dbReference type="EMBL" id="JAFREP010000048">
    <property type="protein sequence ID" value="MBO1323072.1"/>
    <property type="molecule type" value="Genomic_DNA"/>
</dbReference>
<proteinExistence type="predicted"/>
<dbReference type="Gene3D" id="1.10.8.80">
    <property type="entry name" value="Magnesium chelatase subunit I, C-Terminal domain"/>
    <property type="match status" value="1"/>
</dbReference>
<evidence type="ECO:0000313" key="3">
    <source>
        <dbReference type="EMBL" id="MBO1323072.1"/>
    </source>
</evidence>
<feature type="domain" description="ChlI/MoxR AAA lid" evidence="2">
    <location>
        <begin position="263"/>
        <end position="331"/>
    </location>
</feature>
<dbReference type="Pfam" id="PF17863">
    <property type="entry name" value="AAA_lid_2"/>
    <property type="match status" value="1"/>
</dbReference>
<evidence type="ECO:0000259" key="2">
    <source>
        <dbReference type="Pfam" id="PF17863"/>
    </source>
</evidence>
<dbReference type="SUPFAM" id="SSF52540">
    <property type="entry name" value="P-loop containing nucleoside triphosphate hydrolases"/>
    <property type="match status" value="1"/>
</dbReference>
<gene>
    <name evidence="3" type="ORF">J3U88_31695</name>
</gene>
<dbReference type="InterPro" id="IPR041628">
    <property type="entry name" value="ChlI/MoxR_AAA_lid"/>
</dbReference>
<accession>A0A8J7U6S5</accession>
<reference evidence="3" key="1">
    <citation type="submission" date="2021-03" db="EMBL/GenBank/DDBJ databases">
        <authorList>
            <person name="Wang G."/>
        </authorList>
    </citation>
    <scope>NUCLEOTIDE SEQUENCE</scope>
    <source>
        <strain evidence="3">KCTC 12899</strain>
    </source>
</reference>
<dbReference type="Gene3D" id="3.40.50.300">
    <property type="entry name" value="P-loop containing nucleotide triphosphate hydrolases"/>
    <property type="match status" value="1"/>
</dbReference>
<dbReference type="Pfam" id="PF07726">
    <property type="entry name" value="AAA_3"/>
    <property type="match status" value="1"/>
</dbReference>
<dbReference type="InterPro" id="IPR011703">
    <property type="entry name" value="ATPase_AAA-3"/>
</dbReference>
<dbReference type="InterPro" id="IPR027417">
    <property type="entry name" value="P-loop_NTPase"/>
</dbReference>
<organism evidence="3 4">
    <name type="scientific">Acanthopleuribacter pedis</name>
    <dbReference type="NCBI Taxonomy" id="442870"/>
    <lineage>
        <taxon>Bacteria</taxon>
        <taxon>Pseudomonadati</taxon>
        <taxon>Acidobacteriota</taxon>
        <taxon>Holophagae</taxon>
        <taxon>Acanthopleuribacterales</taxon>
        <taxon>Acanthopleuribacteraceae</taxon>
        <taxon>Acanthopleuribacter</taxon>
    </lineage>
</organism>
<protein>
    <submittedName>
        <fullName evidence="3">MoxR family ATPase</fullName>
    </submittedName>
</protein>
<comment type="caution">
    <text evidence="3">The sequence shown here is derived from an EMBL/GenBank/DDBJ whole genome shotgun (WGS) entry which is preliminary data.</text>
</comment>
<keyword evidence="4" id="KW-1185">Reference proteome</keyword>
<dbReference type="GO" id="GO:0005524">
    <property type="term" value="F:ATP binding"/>
    <property type="evidence" value="ECO:0007669"/>
    <property type="project" value="InterPro"/>
</dbReference>
<dbReference type="PANTHER" id="PTHR42759:SF1">
    <property type="entry name" value="MAGNESIUM-CHELATASE SUBUNIT CHLD"/>
    <property type="match status" value="1"/>
</dbReference>
<dbReference type="PIRSF" id="PIRSF002849">
    <property type="entry name" value="AAA_ATPase_chaperone_MoxR_prd"/>
    <property type="match status" value="1"/>
</dbReference>
<dbReference type="CDD" id="cd00009">
    <property type="entry name" value="AAA"/>
    <property type="match status" value="1"/>
</dbReference>
<dbReference type="InterPro" id="IPR050764">
    <property type="entry name" value="CbbQ/NirQ/NorQ/GpvN"/>
</dbReference>
<evidence type="ECO:0000259" key="1">
    <source>
        <dbReference type="Pfam" id="PF07726"/>
    </source>
</evidence>
<dbReference type="Proteomes" id="UP000664417">
    <property type="component" value="Unassembled WGS sequence"/>
</dbReference>
<dbReference type="RefSeq" id="WP_207863044.1">
    <property type="nucleotide sequence ID" value="NZ_JAFREP010000048.1"/>
</dbReference>
<feature type="domain" description="ATPase AAA-3" evidence="1">
    <location>
        <begin position="55"/>
        <end position="189"/>
    </location>
</feature>